<dbReference type="PANTHER" id="PTHR46685:SF1">
    <property type="entry name" value="SMALL RIBOSOMAL SUBUNIT PROTEIN US15M"/>
    <property type="match status" value="1"/>
</dbReference>
<keyword evidence="5" id="KW-0496">Mitochondrion</keyword>
<accession>A0A8C6VI73</accession>
<dbReference type="Ensembl" id="ENSNNAT00000006437.1">
    <property type="protein sequence ID" value="ENSNNAP00000006161.1"/>
    <property type="gene ID" value="ENSNNAG00000004174.1"/>
</dbReference>
<dbReference type="GeneTree" id="ENSGT00390000001737"/>
<dbReference type="SUPFAM" id="SSF47060">
    <property type="entry name" value="S15/NS1 RNA-binding domain"/>
    <property type="match status" value="1"/>
</dbReference>
<dbReference type="InterPro" id="IPR000589">
    <property type="entry name" value="Ribosomal_uS15"/>
</dbReference>
<dbReference type="InterPro" id="IPR009068">
    <property type="entry name" value="uS15_NS1_RNA-bd_sf"/>
</dbReference>
<evidence type="ECO:0000256" key="8">
    <source>
        <dbReference type="ARBA" id="ARBA00035528"/>
    </source>
</evidence>
<reference evidence="10" key="2">
    <citation type="submission" date="2025-09" db="UniProtKB">
        <authorList>
            <consortium name="Ensembl"/>
        </authorList>
    </citation>
    <scope>IDENTIFICATION</scope>
</reference>
<name>A0A8C6VI73_NAJNA</name>
<keyword evidence="11" id="KW-1185">Reference proteome</keyword>
<evidence type="ECO:0000313" key="10">
    <source>
        <dbReference type="Ensembl" id="ENSNNAP00000006161.1"/>
    </source>
</evidence>
<dbReference type="Pfam" id="PF00312">
    <property type="entry name" value="Ribosomal_S15"/>
    <property type="match status" value="1"/>
</dbReference>
<proteinExistence type="inferred from homology"/>
<dbReference type="InterPro" id="IPR052137">
    <property type="entry name" value="uS15_ribosomal"/>
</dbReference>
<evidence type="ECO:0000313" key="11">
    <source>
        <dbReference type="Proteomes" id="UP000694559"/>
    </source>
</evidence>
<dbReference type="HAMAP" id="MF_01343_B">
    <property type="entry name" value="Ribosomal_uS15_B"/>
    <property type="match status" value="1"/>
</dbReference>
<dbReference type="GO" id="GO:0003723">
    <property type="term" value="F:RNA binding"/>
    <property type="evidence" value="ECO:0007669"/>
    <property type="project" value="TreeGrafter"/>
</dbReference>
<evidence type="ECO:0000256" key="4">
    <source>
        <dbReference type="ARBA" id="ARBA00022980"/>
    </source>
</evidence>
<dbReference type="CDD" id="cd00353">
    <property type="entry name" value="Ribosomal_S15p_S13e"/>
    <property type="match status" value="1"/>
</dbReference>
<dbReference type="OrthoDB" id="441444at2759"/>
<keyword evidence="3" id="KW-0809">Transit peptide</keyword>
<keyword evidence="6 9" id="KW-0687">Ribonucleoprotein</keyword>
<gene>
    <name evidence="10" type="primary">MRPS15</name>
</gene>
<dbReference type="SMART" id="SM01387">
    <property type="entry name" value="Ribosomal_S15"/>
    <property type="match status" value="1"/>
</dbReference>
<evidence type="ECO:0000256" key="1">
    <source>
        <dbReference type="ARBA" id="ARBA00004173"/>
    </source>
</evidence>
<reference evidence="10" key="1">
    <citation type="submission" date="2025-08" db="UniProtKB">
        <authorList>
            <consortium name="Ensembl"/>
        </authorList>
    </citation>
    <scope>IDENTIFICATION</scope>
</reference>
<comment type="subcellular location">
    <subcellularLocation>
        <location evidence="1">Mitochondrion</location>
    </subcellularLocation>
</comment>
<dbReference type="GO" id="GO:0003735">
    <property type="term" value="F:structural constituent of ribosome"/>
    <property type="evidence" value="ECO:0007669"/>
    <property type="project" value="InterPro"/>
</dbReference>
<keyword evidence="4 9" id="KW-0689">Ribosomal protein</keyword>
<dbReference type="AlphaFoldDB" id="A0A8C6VI73"/>
<dbReference type="Gene3D" id="1.10.287.10">
    <property type="entry name" value="S15/NS1, RNA-binding"/>
    <property type="match status" value="1"/>
</dbReference>
<evidence type="ECO:0000256" key="9">
    <source>
        <dbReference type="RuleBase" id="RU003919"/>
    </source>
</evidence>
<dbReference type="PANTHER" id="PTHR46685">
    <property type="entry name" value="28S RIBOSOMAL PROTEIN S15, MITOCHONDRIAL"/>
    <property type="match status" value="1"/>
</dbReference>
<dbReference type="GO" id="GO:0032543">
    <property type="term" value="P:mitochondrial translation"/>
    <property type="evidence" value="ECO:0007669"/>
    <property type="project" value="TreeGrafter"/>
</dbReference>
<organism evidence="10 11">
    <name type="scientific">Naja naja</name>
    <name type="common">Indian cobra</name>
    <dbReference type="NCBI Taxonomy" id="35670"/>
    <lineage>
        <taxon>Eukaryota</taxon>
        <taxon>Metazoa</taxon>
        <taxon>Chordata</taxon>
        <taxon>Craniata</taxon>
        <taxon>Vertebrata</taxon>
        <taxon>Euteleostomi</taxon>
        <taxon>Lepidosauria</taxon>
        <taxon>Squamata</taxon>
        <taxon>Bifurcata</taxon>
        <taxon>Unidentata</taxon>
        <taxon>Episquamata</taxon>
        <taxon>Toxicofera</taxon>
        <taxon>Serpentes</taxon>
        <taxon>Colubroidea</taxon>
        <taxon>Elapidae</taxon>
        <taxon>Elapinae</taxon>
        <taxon>Naja</taxon>
    </lineage>
</organism>
<dbReference type="Proteomes" id="UP000694559">
    <property type="component" value="Unplaced"/>
</dbReference>
<dbReference type="GO" id="GO:0005763">
    <property type="term" value="C:mitochondrial small ribosomal subunit"/>
    <property type="evidence" value="ECO:0007669"/>
    <property type="project" value="TreeGrafter"/>
</dbReference>
<evidence type="ECO:0000256" key="6">
    <source>
        <dbReference type="ARBA" id="ARBA00023274"/>
    </source>
</evidence>
<dbReference type="OMA" id="EHLHMHP"/>
<sequence length="278" mass="31015">MRDPAGSSLRAALGPLGAASDAQDGGAQSVTGAMLRLVLRGALALAGGSHAKLVAGAAAGAAARQGPGKIPFLQIVREYARPVRKKKEAIPSHLDDLPDTMLRKNYANVSAVDKVDDDVRRILSLEMASQREKVMMKKEQLAAKVRRSPNDCGSAEVQVAYLTAMILTLKEHLHMHPKDKVNLTRMMIATDRRTVLLKYLRNTRYDTFENTCKQLGIEYLPPPQYRRKITQRAAVKKEFRAMIYKEKQKLRALERLKQMEKQDEGIKEQAQPEEETPS</sequence>
<dbReference type="InterPro" id="IPR005290">
    <property type="entry name" value="Ribosomal_uS15_bac-type"/>
</dbReference>
<evidence type="ECO:0000256" key="7">
    <source>
        <dbReference type="ARBA" id="ARBA00035249"/>
    </source>
</evidence>
<protein>
    <recommendedName>
        <fullName evidence="7">Small ribosomal subunit protein uS15m</fullName>
    </recommendedName>
    <alternativeName>
        <fullName evidence="8">28S ribosomal protein S15, mitochondrial</fullName>
    </alternativeName>
</protein>
<comment type="similarity">
    <text evidence="2 9">Belongs to the universal ribosomal protein uS15 family.</text>
</comment>
<evidence type="ECO:0000256" key="2">
    <source>
        <dbReference type="ARBA" id="ARBA00008434"/>
    </source>
</evidence>
<evidence type="ECO:0000256" key="5">
    <source>
        <dbReference type="ARBA" id="ARBA00023128"/>
    </source>
</evidence>
<evidence type="ECO:0000256" key="3">
    <source>
        <dbReference type="ARBA" id="ARBA00022946"/>
    </source>
</evidence>